<dbReference type="PANTHER" id="PTHR21366:SF14">
    <property type="entry name" value="GLYOXALASE DOMAIN-CONTAINING PROTEIN 5"/>
    <property type="match status" value="1"/>
</dbReference>
<proteinExistence type="predicted"/>
<gene>
    <name evidence="3" type="ORF">C7I84_05865</name>
</gene>
<dbReference type="InterPro" id="IPR004360">
    <property type="entry name" value="Glyas_Fos-R_dOase_dom"/>
</dbReference>
<keyword evidence="1" id="KW-0479">Metal-binding</keyword>
<dbReference type="InterPro" id="IPR018146">
    <property type="entry name" value="Glyoxalase_1_CS"/>
</dbReference>
<dbReference type="Proteomes" id="UP000241229">
    <property type="component" value="Unassembled WGS sequence"/>
</dbReference>
<dbReference type="SUPFAM" id="SSF54593">
    <property type="entry name" value="Glyoxalase/Bleomycin resistance protein/Dihydroxybiphenyl dioxygenase"/>
    <property type="match status" value="1"/>
</dbReference>
<dbReference type="GO" id="GO:0004462">
    <property type="term" value="F:lactoylglutathione lyase activity"/>
    <property type="evidence" value="ECO:0007669"/>
    <property type="project" value="InterPro"/>
</dbReference>
<dbReference type="Pfam" id="PF00903">
    <property type="entry name" value="Glyoxalase"/>
    <property type="match status" value="1"/>
</dbReference>
<keyword evidence="3" id="KW-0560">Oxidoreductase</keyword>
<dbReference type="InterPro" id="IPR050383">
    <property type="entry name" value="GlyoxalaseI/FosfomycinResist"/>
</dbReference>
<dbReference type="RefSeq" id="WP_106771218.1">
    <property type="nucleotide sequence ID" value="NZ_PXYK01000004.1"/>
</dbReference>
<accession>A0A2P7SPS5</accession>
<evidence type="ECO:0000313" key="4">
    <source>
        <dbReference type="Proteomes" id="UP000241229"/>
    </source>
</evidence>
<sequence length="129" mass="13922">MSGKVRMRSLDHVVLCVTDVAATIAFYRRVLGMEARQERPGKWSLHFGSNKISLQDAGTSPSIAAVTVPGSGNFCLLTDMPIGEFVAHLEREGVMILEGPAQRHGAVGPILSVYFNDPDGNLVEVSNQL</sequence>
<dbReference type="Gene3D" id="3.10.180.10">
    <property type="entry name" value="2,3-Dihydroxybiphenyl 1,2-Dioxygenase, domain 1"/>
    <property type="match status" value="1"/>
</dbReference>
<name>A0A2P7SPS5_9HYPH</name>
<feature type="domain" description="VOC" evidence="2">
    <location>
        <begin position="9"/>
        <end position="128"/>
    </location>
</feature>
<organism evidence="3 4">
    <name type="scientific">Kumtagia ephedrae</name>
    <dbReference type="NCBI Taxonomy" id="2116701"/>
    <lineage>
        <taxon>Bacteria</taxon>
        <taxon>Pseudomonadati</taxon>
        <taxon>Pseudomonadota</taxon>
        <taxon>Alphaproteobacteria</taxon>
        <taxon>Hyphomicrobiales</taxon>
        <taxon>Phyllobacteriaceae</taxon>
        <taxon>Kumtagia</taxon>
    </lineage>
</organism>
<dbReference type="InterPro" id="IPR037523">
    <property type="entry name" value="VOC_core"/>
</dbReference>
<dbReference type="AlphaFoldDB" id="A0A2P7SPS5"/>
<dbReference type="EMBL" id="PXYK01000004">
    <property type="protein sequence ID" value="PSJ64472.1"/>
    <property type="molecule type" value="Genomic_DNA"/>
</dbReference>
<keyword evidence="3" id="KW-0223">Dioxygenase</keyword>
<dbReference type="GO" id="GO:0051213">
    <property type="term" value="F:dioxygenase activity"/>
    <property type="evidence" value="ECO:0007669"/>
    <property type="project" value="UniProtKB-KW"/>
</dbReference>
<dbReference type="PROSITE" id="PS00934">
    <property type="entry name" value="GLYOXALASE_I_1"/>
    <property type="match status" value="1"/>
</dbReference>
<dbReference type="InterPro" id="IPR029068">
    <property type="entry name" value="Glyas_Bleomycin-R_OHBP_Dase"/>
</dbReference>
<evidence type="ECO:0000259" key="2">
    <source>
        <dbReference type="PROSITE" id="PS51819"/>
    </source>
</evidence>
<keyword evidence="4" id="KW-1185">Reference proteome</keyword>
<dbReference type="PANTHER" id="PTHR21366">
    <property type="entry name" value="GLYOXALASE FAMILY PROTEIN"/>
    <property type="match status" value="1"/>
</dbReference>
<dbReference type="GO" id="GO:0046872">
    <property type="term" value="F:metal ion binding"/>
    <property type="evidence" value="ECO:0007669"/>
    <property type="project" value="UniProtKB-KW"/>
</dbReference>
<comment type="caution">
    <text evidence="3">The sequence shown here is derived from an EMBL/GenBank/DDBJ whole genome shotgun (WGS) entry which is preliminary data.</text>
</comment>
<evidence type="ECO:0000256" key="1">
    <source>
        <dbReference type="ARBA" id="ARBA00022723"/>
    </source>
</evidence>
<reference evidence="3 4" key="1">
    <citation type="submission" date="2018-03" db="EMBL/GenBank/DDBJ databases">
        <title>The draft genome of Mesorhizobium sp. 6GN-30.</title>
        <authorList>
            <person name="Liu L."/>
            <person name="Li L."/>
            <person name="Wang T."/>
            <person name="Zhang X."/>
            <person name="Liang L."/>
        </authorList>
    </citation>
    <scope>NUCLEOTIDE SEQUENCE [LARGE SCALE GENOMIC DNA]</scope>
    <source>
        <strain evidence="3 4">6GN30</strain>
    </source>
</reference>
<evidence type="ECO:0000313" key="3">
    <source>
        <dbReference type="EMBL" id="PSJ64472.1"/>
    </source>
</evidence>
<dbReference type="PROSITE" id="PS51819">
    <property type="entry name" value="VOC"/>
    <property type="match status" value="1"/>
</dbReference>
<dbReference type="OrthoDB" id="9812656at2"/>
<protein>
    <submittedName>
        <fullName evidence="3">Biphenyl-2,3-diol 1,2-dioxygenase</fullName>
    </submittedName>
</protein>